<name>A0ABS4QRH3_9NOCA</name>
<proteinExistence type="predicted"/>
<dbReference type="EMBL" id="JAGGMR010000001">
    <property type="protein sequence ID" value="MBP2194316.1"/>
    <property type="molecule type" value="Genomic_DNA"/>
</dbReference>
<comment type="caution">
    <text evidence="1">The sequence shown here is derived from an EMBL/GenBank/DDBJ whole genome shotgun (WGS) entry which is preliminary data.</text>
</comment>
<protein>
    <submittedName>
        <fullName evidence="1">Uncharacterized protein</fullName>
    </submittedName>
</protein>
<keyword evidence="2" id="KW-1185">Reference proteome</keyword>
<evidence type="ECO:0000313" key="2">
    <source>
        <dbReference type="Proteomes" id="UP001519325"/>
    </source>
</evidence>
<accession>A0ABS4QRH3</accession>
<reference evidence="1 2" key="1">
    <citation type="submission" date="2021-03" db="EMBL/GenBank/DDBJ databases">
        <title>Sequencing the genomes of 1000 actinobacteria strains.</title>
        <authorList>
            <person name="Klenk H.-P."/>
        </authorList>
    </citation>
    <scope>NUCLEOTIDE SEQUENCE [LARGE SCALE GENOMIC DNA]</scope>
    <source>
        <strain evidence="1 2">DSM 45516</strain>
    </source>
</reference>
<organism evidence="1 2">
    <name type="scientific">Nocardia goodfellowii</name>
    <dbReference type="NCBI Taxonomy" id="882446"/>
    <lineage>
        <taxon>Bacteria</taxon>
        <taxon>Bacillati</taxon>
        <taxon>Actinomycetota</taxon>
        <taxon>Actinomycetes</taxon>
        <taxon>Mycobacteriales</taxon>
        <taxon>Nocardiaceae</taxon>
        <taxon>Nocardia</taxon>
    </lineage>
</organism>
<dbReference type="Proteomes" id="UP001519325">
    <property type="component" value="Unassembled WGS sequence"/>
</dbReference>
<evidence type="ECO:0000313" key="1">
    <source>
        <dbReference type="EMBL" id="MBP2194316.1"/>
    </source>
</evidence>
<sequence length="315" mass="33880">MLVDYRLGVSELRLRLLASLHVLDSSLAQLRPSEVSIGARPPAHLRDPAAASRKDLLSIKPVQTASQEGRMYTEPLNPERRAAVMAALGAVPALLAELDITLSRADSIASAGSLGSARTTKTEQVLPFNTGAAKSLRDLGAVLTHYSVAISAIAGRRAPATTVDQARFLAWYLPRVPDDSDAVLGMDVALSSAMRSAYRTIDRPEPRVSVGDCACGLRLYAQPDADIVRCAGCGVLVSVRHRRRQMLNQAYEMLGTAAELARLVSDSFGARISAERIRQLARRGKLTGHVVSSRTVYRLGDVIELCAPQRNSDSA</sequence>
<gene>
    <name evidence="1" type="ORF">BJ987_007217</name>
</gene>